<dbReference type="Proteomes" id="UP000460221">
    <property type="component" value="Unassembled WGS sequence"/>
</dbReference>
<name>A0A7K1FFC8_9ACTN</name>
<dbReference type="RefSeq" id="WP_154766801.1">
    <property type="nucleotide sequence ID" value="NZ_WLYK01000001.1"/>
</dbReference>
<proteinExistence type="predicted"/>
<keyword evidence="2" id="KW-1185">Reference proteome</keyword>
<evidence type="ECO:0000313" key="1">
    <source>
        <dbReference type="EMBL" id="MTD12807.1"/>
    </source>
</evidence>
<comment type="caution">
    <text evidence="1">The sequence shown here is derived from an EMBL/GenBank/DDBJ whole genome shotgun (WGS) entry which is preliminary data.</text>
</comment>
<gene>
    <name evidence="1" type="ORF">GIS00_02460</name>
</gene>
<sequence>MFVAFERPANGDDRVPLSFRNELRDPGPIDSRLLTVVESDHAVYLAFAGDQLCLIDRDRTDGSGGLGCLPTASLPHELTISLAGDVIHGYLGMVVTPRGCTFTVDPGIEILYLSSDLVITQGEILAGIYDCPDAGVHERYSLGP</sequence>
<evidence type="ECO:0000313" key="2">
    <source>
        <dbReference type="Proteomes" id="UP000460221"/>
    </source>
</evidence>
<organism evidence="1 2">
    <name type="scientific">Nakamurella alba</name>
    <dbReference type="NCBI Taxonomy" id="2665158"/>
    <lineage>
        <taxon>Bacteria</taxon>
        <taxon>Bacillati</taxon>
        <taxon>Actinomycetota</taxon>
        <taxon>Actinomycetes</taxon>
        <taxon>Nakamurellales</taxon>
        <taxon>Nakamurellaceae</taxon>
        <taxon>Nakamurella</taxon>
    </lineage>
</organism>
<reference evidence="1 2" key="1">
    <citation type="submission" date="2019-11" db="EMBL/GenBank/DDBJ databases">
        <authorList>
            <person name="Jiang L.-Q."/>
        </authorList>
    </citation>
    <scope>NUCLEOTIDE SEQUENCE [LARGE SCALE GENOMIC DNA]</scope>
    <source>
        <strain evidence="1 2">YIM 132087</strain>
    </source>
</reference>
<accession>A0A7K1FFC8</accession>
<protein>
    <submittedName>
        <fullName evidence="1">Uncharacterized protein</fullName>
    </submittedName>
</protein>
<dbReference type="AlphaFoldDB" id="A0A7K1FFC8"/>
<dbReference type="EMBL" id="WLYK01000001">
    <property type="protein sequence ID" value="MTD12807.1"/>
    <property type="molecule type" value="Genomic_DNA"/>
</dbReference>